<accession>A0ABV6C3L7</accession>
<dbReference type="InterPro" id="IPR004675">
    <property type="entry name" value="AhpD_core"/>
</dbReference>
<dbReference type="InterPro" id="IPR003779">
    <property type="entry name" value="CMD-like"/>
</dbReference>
<sequence>MEKPSELLADLAGLGRQLREHVPAVYEAYGTLHRAAMADGALPARTKELIALAIAVTRECDGCVASHARAAARRGATTEEVAEAMGVAILMNGGPGTVWGPRALHAFEEAKAAMGVGPDPAAGGAR</sequence>
<dbReference type="Gene3D" id="1.20.1290.10">
    <property type="entry name" value="AhpD-like"/>
    <property type="match status" value="1"/>
</dbReference>
<dbReference type="SUPFAM" id="SSF69118">
    <property type="entry name" value="AhpD-like"/>
    <property type="match status" value="1"/>
</dbReference>
<dbReference type="PANTHER" id="PTHR33930">
    <property type="entry name" value="ALKYL HYDROPEROXIDE REDUCTASE AHPD"/>
    <property type="match status" value="1"/>
</dbReference>
<feature type="domain" description="Carboxymuconolactone decarboxylase-like" evidence="1">
    <location>
        <begin position="23"/>
        <end position="99"/>
    </location>
</feature>
<name>A0ABV6C3L7_9ACTN</name>
<dbReference type="RefSeq" id="WP_377789770.1">
    <property type="nucleotide sequence ID" value="NZ_JBHLYQ010000083.1"/>
</dbReference>
<protein>
    <submittedName>
        <fullName evidence="2">Carboxymuconolactone decarboxylase family protein</fullName>
    </submittedName>
</protein>
<keyword evidence="3" id="KW-1185">Reference proteome</keyword>
<dbReference type="PANTHER" id="PTHR33930:SF2">
    <property type="entry name" value="BLR3452 PROTEIN"/>
    <property type="match status" value="1"/>
</dbReference>
<evidence type="ECO:0000313" key="2">
    <source>
        <dbReference type="EMBL" id="MFC0082253.1"/>
    </source>
</evidence>
<evidence type="ECO:0000313" key="3">
    <source>
        <dbReference type="Proteomes" id="UP001589788"/>
    </source>
</evidence>
<organism evidence="2 3">
    <name type="scientific">Aciditerrimonas ferrireducens</name>
    <dbReference type="NCBI Taxonomy" id="667306"/>
    <lineage>
        <taxon>Bacteria</taxon>
        <taxon>Bacillati</taxon>
        <taxon>Actinomycetota</taxon>
        <taxon>Acidimicrobiia</taxon>
        <taxon>Acidimicrobiales</taxon>
        <taxon>Acidimicrobiaceae</taxon>
        <taxon>Aciditerrimonas</taxon>
    </lineage>
</organism>
<dbReference type="InterPro" id="IPR029032">
    <property type="entry name" value="AhpD-like"/>
</dbReference>
<dbReference type="EMBL" id="JBHLYQ010000083">
    <property type="protein sequence ID" value="MFC0082253.1"/>
    <property type="molecule type" value="Genomic_DNA"/>
</dbReference>
<comment type="caution">
    <text evidence="2">The sequence shown here is derived from an EMBL/GenBank/DDBJ whole genome shotgun (WGS) entry which is preliminary data.</text>
</comment>
<evidence type="ECO:0000259" key="1">
    <source>
        <dbReference type="Pfam" id="PF02627"/>
    </source>
</evidence>
<dbReference type="Proteomes" id="UP001589788">
    <property type="component" value="Unassembled WGS sequence"/>
</dbReference>
<dbReference type="Pfam" id="PF02627">
    <property type="entry name" value="CMD"/>
    <property type="match status" value="1"/>
</dbReference>
<reference evidence="2 3" key="1">
    <citation type="submission" date="2024-09" db="EMBL/GenBank/DDBJ databases">
        <authorList>
            <person name="Sun Q."/>
            <person name="Mori K."/>
        </authorList>
    </citation>
    <scope>NUCLEOTIDE SEQUENCE [LARGE SCALE GENOMIC DNA]</scope>
    <source>
        <strain evidence="2 3">JCM 15389</strain>
    </source>
</reference>
<dbReference type="NCBIfam" id="TIGR00778">
    <property type="entry name" value="ahpD_dom"/>
    <property type="match status" value="1"/>
</dbReference>
<gene>
    <name evidence="2" type="ORF">ACFFRE_08860</name>
</gene>
<proteinExistence type="predicted"/>